<dbReference type="PANTHER" id="PTHR42803:SF1">
    <property type="entry name" value="BROAD-SPECIFICITY LINEAR ACYL-COA DEHYDROGENASE FADE5"/>
    <property type="match status" value="1"/>
</dbReference>
<evidence type="ECO:0000256" key="5">
    <source>
        <dbReference type="ARBA" id="ARBA00023002"/>
    </source>
</evidence>
<comment type="catalytic activity">
    <reaction evidence="6">
        <text>3-(methylsulfanyl)propanoyl-CoA + oxidized [electron-transfer flavoprotein] + H(+) = 3-(methylsulfanyl)acryloyl-CoA + reduced [electron-transfer flavoprotein]</text>
        <dbReference type="Rhea" id="RHEA:52612"/>
        <dbReference type="Rhea" id="RHEA-COMP:10685"/>
        <dbReference type="Rhea" id="RHEA-COMP:10686"/>
        <dbReference type="ChEBI" id="CHEBI:15378"/>
        <dbReference type="ChEBI" id="CHEBI:57692"/>
        <dbReference type="ChEBI" id="CHEBI:58307"/>
        <dbReference type="ChEBI" id="CHEBI:82815"/>
        <dbReference type="ChEBI" id="CHEBI:84994"/>
        <dbReference type="EC" id="1.3.99.41"/>
    </reaction>
    <physiologicalReaction direction="left-to-right" evidence="6">
        <dbReference type="Rhea" id="RHEA:52613"/>
    </physiologicalReaction>
</comment>
<dbReference type="InterPro" id="IPR009100">
    <property type="entry name" value="AcylCoA_DH/oxidase_NM_dom_sf"/>
</dbReference>
<dbReference type="GO" id="GO:0016627">
    <property type="term" value="F:oxidoreductase activity, acting on the CH-CH group of donors"/>
    <property type="evidence" value="ECO:0007669"/>
    <property type="project" value="InterPro"/>
</dbReference>
<keyword evidence="5 10" id="KW-0560">Oxidoreductase</keyword>
<dbReference type="GO" id="GO:0050660">
    <property type="term" value="F:flavin adenine dinucleotide binding"/>
    <property type="evidence" value="ECO:0007669"/>
    <property type="project" value="InterPro"/>
</dbReference>
<proteinExistence type="inferred from homology"/>
<dbReference type="SUPFAM" id="SSF47203">
    <property type="entry name" value="Acyl-CoA dehydrogenase C-terminal domain-like"/>
    <property type="match status" value="1"/>
</dbReference>
<protein>
    <recommendedName>
        <fullName evidence="9">3-methylmercaptopropionyl-CoA dehydrogenase</fullName>
        <ecNumber evidence="8">1.3.99.41</ecNumber>
    </recommendedName>
</protein>
<dbReference type="InterPro" id="IPR037069">
    <property type="entry name" value="AcylCoA_DH/ox_N_sf"/>
</dbReference>
<dbReference type="Pfam" id="PF02771">
    <property type="entry name" value="Acyl-CoA_dh_N"/>
    <property type="match status" value="1"/>
</dbReference>
<evidence type="ECO:0000313" key="16">
    <source>
        <dbReference type="Proteomes" id="UP000249393"/>
    </source>
</evidence>
<evidence type="ECO:0000256" key="1">
    <source>
        <dbReference type="ARBA" id="ARBA00001974"/>
    </source>
</evidence>
<comment type="cofactor">
    <cofactor evidence="1 10">
        <name>FAD</name>
        <dbReference type="ChEBI" id="CHEBI:57692"/>
    </cofactor>
</comment>
<comment type="function">
    <text evidence="7">Involved in the assimilation of dimethylsulphoniopropionate (DMSP), an important compound in the fixation of carbon in marine phytoplankton, by mediating the conversion of 3-(methylthio)propanoyl-CoA (MMPA-CoA) to 3-(methylthio)acryloyl-CoA (MTA-CoA).</text>
</comment>
<evidence type="ECO:0000256" key="3">
    <source>
        <dbReference type="ARBA" id="ARBA00022630"/>
    </source>
</evidence>
<dbReference type="PANTHER" id="PTHR42803">
    <property type="entry name" value="ACYL-COA DEHYDROGENASE"/>
    <property type="match status" value="1"/>
</dbReference>
<dbReference type="InterPro" id="IPR036250">
    <property type="entry name" value="AcylCo_DH-like_C"/>
</dbReference>
<keyword evidence="3 10" id="KW-0285">Flavoprotein</keyword>
<feature type="domain" description="Acyl-CoA oxidase/dehydrogenase middle" evidence="12">
    <location>
        <begin position="159"/>
        <end position="267"/>
    </location>
</feature>
<dbReference type="InterPro" id="IPR046373">
    <property type="entry name" value="Acyl-CoA_Oxase/DH_mid-dom_sf"/>
</dbReference>
<dbReference type="InterPro" id="IPR052166">
    <property type="entry name" value="Diverse_Acyl-CoA_DH"/>
</dbReference>
<dbReference type="Gene3D" id="2.40.110.10">
    <property type="entry name" value="Butyryl-CoA Dehydrogenase, subunit A, domain 2"/>
    <property type="match status" value="1"/>
</dbReference>
<dbReference type="Pfam" id="PF00441">
    <property type="entry name" value="Acyl-CoA_dh_1"/>
    <property type="match status" value="1"/>
</dbReference>
<evidence type="ECO:0000256" key="2">
    <source>
        <dbReference type="ARBA" id="ARBA00009347"/>
    </source>
</evidence>
<dbReference type="Pfam" id="PF12806">
    <property type="entry name" value="Acyl-CoA_dh_C"/>
    <property type="match status" value="1"/>
</dbReference>
<sequence length="585" mass="60906">MTFRAPVRDLAFSLRHAAGFDRLADAFPEADADTVAAVLEAAGAFAADVLAPLNRQGDLVGAKLENGVVRCAPGFADAYKQFAEGGWAGLAAAPEHGGQGLPKTLEVAVLEMIQAANMAFGLCPMLSLGAIEALDHHGSDRQKALYLPKLVSGEWTGTMNLTEPQAGSDLAALTTVATPDGEGGWRITGQKIYITWGDHDAADNIVHLVLARTPDAPPGVKGVSLFLAPKVLVGEDGTLGEANALRVGGLEHKLGIHGSPTCVMLFEGAKAELVGGLGQGLPNMFTMMNAARLQVGTQGTAIAERAYQQALAFSQDRAQGRSAWTGAYPSRLFDHPDVRRSLVLMKAHIEAARGICLSTAVAADLARAAADETTRGSAKLREELLTPIAKAWSTDVGVWVASQGVQIHGGMGFIEETGAAQHYRDARIAPIYEGTNGIQAIDLIGRKLSMGEGQAIADLMDDIRDTIQDLKGSDLKGVGLRMEAALDAAASATAWLIERRAKAMPDALSGATAYLKLLGDVVGGWMLAKGALAAAGEADAAWAESKRALARVFAESVLAQVPGAAAGVMLGAEDLEAMTPEVLGA</sequence>
<dbReference type="Gene3D" id="1.10.540.10">
    <property type="entry name" value="Acyl-CoA dehydrogenase/oxidase, N-terminal domain"/>
    <property type="match status" value="1"/>
</dbReference>
<dbReference type="InterPro" id="IPR025878">
    <property type="entry name" value="Acyl-CoA_dh-like_C_dom"/>
</dbReference>
<dbReference type="InterPro" id="IPR009075">
    <property type="entry name" value="AcylCo_DH/oxidase_C"/>
</dbReference>
<keyword evidence="4 10" id="KW-0274">FAD</keyword>
<evidence type="ECO:0000259" key="12">
    <source>
        <dbReference type="Pfam" id="PF02770"/>
    </source>
</evidence>
<dbReference type="Proteomes" id="UP000249393">
    <property type="component" value="Unassembled WGS sequence"/>
</dbReference>
<evidence type="ECO:0000256" key="4">
    <source>
        <dbReference type="ARBA" id="ARBA00022827"/>
    </source>
</evidence>
<feature type="domain" description="Acyl-CoA dehydrogenase/oxidase C-terminal" evidence="11">
    <location>
        <begin position="278"/>
        <end position="445"/>
    </location>
</feature>
<dbReference type="SUPFAM" id="SSF56645">
    <property type="entry name" value="Acyl-CoA dehydrogenase NM domain-like"/>
    <property type="match status" value="1"/>
</dbReference>
<dbReference type="Pfam" id="PF02770">
    <property type="entry name" value="Acyl-CoA_dh_M"/>
    <property type="match status" value="1"/>
</dbReference>
<dbReference type="RefSeq" id="WP_304276306.1">
    <property type="nucleotide sequence ID" value="NZ_QFQZ01000018.1"/>
</dbReference>
<evidence type="ECO:0000256" key="6">
    <source>
        <dbReference type="ARBA" id="ARBA00051388"/>
    </source>
</evidence>
<dbReference type="EC" id="1.3.99.41" evidence="8"/>
<comment type="similarity">
    <text evidence="2 10">Belongs to the acyl-CoA dehydrogenase family.</text>
</comment>
<feature type="domain" description="Acetyl-CoA dehydrogenase-like C-terminal" evidence="14">
    <location>
        <begin position="459"/>
        <end position="578"/>
    </location>
</feature>
<dbReference type="InterPro" id="IPR006091">
    <property type="entry name" value="Acyl-CoA_Oxase/DH_mid-dom"/>
</dbReference>
<dbReference type="Gene3D" id="1.20.140.10">
    <property type="entry name" value="Butyryl-CoA Dehydrogenase, subunit A, domain 3"/>
    <property type="match status" value="1"/>
</dbReference>
<dbReference type="InterPro" id="IPR013786">
    <property type="entry name" value="AcylCoA_DH/ox_N"/>
</dbReference>
<accession>A0A2W5VF01</accession>
<evidence type="ECO:0000256" key="7">
    <source>
        <dbReference type="ARBA" id="ARBA00058683"/>
    </source>
</evidence>
<evidence type="ECO:0000256" key="8">
    <source>
        <dbReference type="ARBA" id="ARBA00066694"/>
    </source>
</evidence>
<dbReference type="FunFam" id="2.40.110.10:FF:000031">
    <property type="entry name" value="Acyl-CoA dehydrogenase, putative"/>
    <property type="match status" value="1"/>
</dbReference>
<evidence type="ECO:0000259" key="13">
    <source>
        <dbReference type="Pfam" id="PF02771"/>
    </source>
</evidence>
<reference evidence="15 16" key="1">
    <citation type="submission" date="2017-08" db="EMBL/GenBank/DDBJ databases">
        <title>Infants hospitalized years apart are colonized by the same room-sourced microbial strains.</title>
        <authorList>
            <person name="Brooks B."/>
            <person name="Olm M.R."/>
            <person name="Firek B.A."/>
            <person name="Baker R."/>
            <person name="Thomas B.C."/>
            <person name="Morowitz M.J."/>
            <person name="Banfield J.F."/>
        </authorList>
    </citation>
    <scope>NUCLEOTIDE SEQUENCE [LARGE SCALE GENOMIC DNA]</scope>
    <source>
        <strain evidence="15">S2_003_000_R2_4</strain>
    </source>
</reference>
<organism evidence="15 16">
    <name type="scientific">Caulobacter segnis</name>
    <dbReference type="NCBI Taxonomy" id="88688"/>
    <lineage>
        <taxon>Bacteria</taxon>
        <taxon>Pseudomonadati</taxon>
        <taxon>Pseudomonadota</taxon>
        <taxon>Alphaproteobacteria</taxon>
        <taxon>Caulobacterales</taxon>
        <taxon>Caulobacteraceae</taxon>
        <taxon>Caulobacter</taxon>
    </lineage>
</organism>
<evidence type="ECO:0000259" key="14">
    <source>
        <dbReference type="Pfam" id="PF12806"/>
    </source>
</evidence>
<dbReference type="AlphaFoldDB" id="A0A2W5VF01"/>
<gene>
    <name evidence="15" type="ORF">DI526_07830</name>
</gene>
<evidence type="ECO:0000313" key="15">
    <source>
        <dbReference type="EMBL" id="PZR35146.1"/>
    </source>
</evidence>
<dbReference type="EMBL" id="QFQZ01000018">
    <property type="protein sequence ID" value="PZR35146.1"/>
    <property type="molecule type" value="Genomic_DNA"/>
</dbReference>
<name>A0A2W5VF01_9CAUL</name>
<evidence type="ECO:0000256" key="10">
    <source>
        <dbReference type="RuleBase" id="RU362125"/>
    </source>
</evidence>
<evidence type="ECO:0000259" key="11">
    <source>
        <dbReference type="Pfam" id="PF00441"/>
    </source>
</evidence>
<evidence type="ECO:0000256" key="9">
    <source>
        <dbReference type="ARBA" id="ARBA00069043"/>
    </source>
</evidence>
<comment type="caution">
    <text evidence="15">The sequence shown here is derived from an EMBL/GenBank/DDBJ whole genome shotgun (WGS) entry which is preliminary data.</text>
</comment>
<feature type="domain" description="Acyl-CoA dehydrogenase/oxidase N-terminal" evidence="13">
    <location>
        <begin position="37"/>
        <end position="154"/>
    </location>
</feature>